<keyword evidence="11" id="KW-0966">Cell projection</keyword>
<evidence type="ECO:0000256" key="10">
    <source>
        <dbReference type="ARBA" id="ARBA00023225"/>
    </source>
</evidence>
<evidence type="ECO:0000256" key="3">
    <source>
        <dbReference type="ARBA" id="ARBA00020392"/>
    </source>
</evidence>
<dbReference type="EMBL" id="JAVFCB010000002">
    <property type="protein sequence ID" value="MDQ4213200.1"/>
    <property type="molecule type" value="Genomic_DNA"/>
</dbReference>
<name>A0ABU0XHL1_9MICO</name>
<evidence type="ECO:0000256" key="8">
    <source>
        <dbReference type="ARBA" id="ARBA00022927"/>
    </source>
</evidence>
<evidence type="ECO:0000313" key="12">
    <source>
        <dbReference type="Proteomes" id="UP001230289"/>
    </source>
</evidence>
<comment type="similarity">
    <text evidence="2">Belongs to the FliJ family.</text>
</comment>
<evidence type="ECO:0000256" key="1">
    <source>
        <dbReference type="ARBA" id="ARBA00004413"/>
    </source>
</evidence>
<dbReference type="RefSeq" id="WP_308488135.1">
    <property type="nucleotide sequence ID" value="NZ_JAVFCB010000002.1"/>
</dbReference>
<evidence type="ECO:0000256" key="2">
    <source>
        <dbReference type="ARBA" id="ARBA00010004"/>
    </source>
</evidence>
<keyword evidence="7" id="KW-1005">Bacterial flagellum biogenesis</keyword>
<keyword evidence="8" id="KW-0653">Protein transport</keyword>
<keyword evidence="4" id="KW-0813">Transport</keyword>
<evidence type="ECO:0000313" key="11">
    <source>
        <dbReference type="EMBL" id="MDQ4213200.1"/>
    </source>
</evidence>
<keyword evidence="10" id="KW-1006">Bacterial flagellum protein export</keyword>
<protein>
    <recommendedName>
        <fullName evidence="3">Flagellar FliJ protein</fullName>
    </recommendedName>
</protein>
<comment type="subcellular location">
    <subcellularLocation>
        <location evidence="1">Cell membrane</location>
        <topology evidence="1">Peripheral membrane protein</topology>
        <orientation evidence="1">Cytoplasmic side</orientation>
    </subcellularLocation>
</comment>
<gene>
    <name evidence="11" type="ORF">RBR11_04665</name>
</gene>
<evidence type="ECO:0000256" key="7">
    <source>
        <dbReference type="ARBA" id="ARBA00022795"/>
    </source>
</evidence>
<dbReference type="InterPro" id="IPR053716">
    <property type="entry name" value="Flag_assembly_chemotaxis_eff"/>
</dbReference>
<reference evidence="11 12" key="1">
    <citation type="submission" date="2023-08" db="EMBL/GenBank/DDBJ databases">
        <title>Microbacterium sp. nov., isolated from a waste landfill.</title>
        <authorList>
            <person name="Wen W."/>
        </authorList>
    </citation>
    <scope>NUCLEOTIDE SEQUENCE [LARGE SCALE GENOMIC DNA]</scope>
    <source>
        <strain evidence="11 12">ASV81</strain>
    </source>
</reference>
<sequence length="141" mass="14495">MTFSLAGLLRVRSAQERAAAEQLSQASADVARAEAAERSVADGLTGIGAEAGDGAALMAIAAARAAGRSMLGDLQTLTELLRGEEETARAAHVEARRDLKGLERMEAAYTTSAAKAELDAEQRALDEVAGLRAARAEGSAA</sequence>
<evidence type="ECO:0000256" key="9">
    <source>
        <dbReference type="ARBA" id="ARBA00023136"/>
    </source>
</evidence>
<keyword evidence="5" id="KW-1003">Cell membrane</keyword>
<keyword evidence="11" id="KW-0969">Cilium</keyword>
<proteinExistence type="inferred from homology"/>
<dbReference type="Proteomes" id="UP001230289">
    <property type="component" value="Unassembled WGS sequence"/>
</dbReference>
<dbReference type="InterPro" id="IPR012823">
    <property type="entry name" value="Flagell_FliJ"/>
</dbReference>
<keyword evidence="11" id="KW-0282">Flagellum</keyword>
<dbReference type="Pfam" id="PF02050">
    <property type="entry name" value="FliJ"/>
    <property type="match status" value="1"/>
</dbReference>
<evidence type="ECO:0000256" key="6">
    <source>
        <dbReference type="ARBA" id="ARBA00022500"/>
    </source>
</evidence>
<organism evidence="11 12">
    <name type="scientific">Microbacterium capsulatum</name>
    <dbReference type="NCBI Taxonomy" id="3041921"/>
    <lineage>
        <taxon>Bacteria</taxon>
        <taxon>Bacillati</taxon>
        <taxon>Actinomycetota</taxon>
        <taxon>Actinomycetes</taxon>
        <taxon>Micrococcales</taxon>
        <taxon>Microbacteriaceae</taxon>
        <taxon>Microbacterium</taxon>
    </lineage>
</organism>
<evidence type="ECO:0000256" key="5">
    <source>
        <dbReference type="ARBA" id="ARBA00022475"/>
    </source>
</evidence>
<keyword evidence="6" id="KW-0145">Chemotaxis</keyword>
<accession>A0ABU0XHL1</accession>
<comment type="caution">
    <text evidence="11">The sequence shown here is derived from an EMBL/GenBank/DDBJ whole genome shotgun (WGS) entry which is preliminary data.</text>
</comment>
<keyword evidence="9" id="KW-0472">Membrane</keyword>
<evidence type="ECO:0000256" key="4">
    <source>
        <dbReference type="ARBA" id="ARBA00022448"/>
    </source>
</evidence>
<keyword evidence="12" id="KW-1185">Reference proteome</keyword>
<dbReference type="Gene3D" id="1.10.287.1700">
    <property type="match status" value="1"/>
</dbReference>